<name>A0ABQ9U4X0_SAGOE</name>
<protein>
    <submittedName>
        <fullName evidence="2">Uncharacterized protein</fullName>
    </submittedName>
</protein>
<feature type="compositionally biased region" description="Basic residues" evidence="1">
    <location>
        <begin position="10"/>
        <end position="19"/>
    </location>
</feature>
<keyword evidence="3" id="KW-1185">Reference proteome</keyword>
<dbReference type="Proteomes" id="UP001266305">
    <property type="component" value="Unassembled WGS sequence"/>
</dbReference>
<feature type="region of interest" description="Disordered" evidence="1">
    <location>
        <begin position="1"/>
        <end position="25"/>
    </location>
</feature>
<dbReference type="EMBL" id="JASSZA010000016">
    <property type="protein sequence ID" value="KAK2091809.1"/>
    <property type="molecule type" value="Genomic_DNA"/>
</dbReference>
<accession>A0ABQ9U4X0</accession>
<sequence length="85" mass="9463">MDPVKELKKQMHTPSKRLHSPSATQLQNKALKSGVVWHGQRQPMSNSIQTCAPYQEPYDTVLNINAALSSPAAHQSSMYDSQADR</sequence>
<evidence type="ECO:0000313" key="3">
    <source>
        <dbReference type="Proteomes" id="UP001266305"/>
    </source>
</evidence>
<evidence type="ECO:0000256" key="1">
    <source>
        <dbReference type="SAM" id="MobiDB-lite"/>
    </source>
</evidence>
<reference evidence="2 3" key="1">
    <citation type="submission" date="2023-05" db="EMBL/GenBank/DDBJ databases">
        <title>B98-5 Cell Line De Novo Hybrid Assembly: An Optical Mapping Approach.</title>
        <authorList>
            <person name="Kananen K."/>
            <person name="Auerbach J.A."/>
            <person name="Kautto E."/>
            <person name="Blachly J.S."/>
        </authorList>
    </citation>
    <scope>NUCLEOTIDE SEQUENCE [LARGE SCALE GENOMIC DNA]</scope>
    <source>
        <strain evidence="2">B95-8</strain>
        <tissue evidence="2">Cell line</tissue>
    </source>
</reference>
<organism evidence="2 3">
    <name type="scientific">Saguinus oedipus</name>
    <name type="common">Cotton-top tamarin</name>
    <name type="synonym">Oedipomidas oedipus</name>
    <dbReference type="NCBI Taxonomy" id="9490"/>
    <lineage>
        <taxon>Eukaryota</taxon>
        <taxon>Metazoa</taxon>
        <taxon>Chordata</taxon>
        <taxon>Craniata</taxon>
        <taxon>Vertebrata</taxon>
        <taxon>Euteleostomi</taxon>
        <taxon>Mammalia</taxon>
        <taxon>Eutheria</taxon>
        <taxon>Euarchontoglires</taxon>
        <taxon>Primates</taxon>
        <taxon>Haplorrhini</taxon>
        <taxon>Platyrrhini</taxon>
        <taxon>Cebidae</taxon>
        <taxon>Callitrichinae</taxon>
        <taxon>Saguinus</taxon>
    </lineage>
</organism>
<evidence type="ECO:0000313" key="2">
    <source>
        <dbReference type="EMBL" id="KAK2091809.1"/>
    </source>
</evidence>
<proteinExistence type="predicted"/>
<comment type="caution">
    <text evidence="2">The sequence shown here is derived from an EMBL/GenBank/DDBJ whole genome shotgun (WGS) entry which is preliminary data.</text>
</comment>
<gene>
    <name evidence="2" type="ORF">P7K49_031093</name>
</gene>